<feature type="transmembrane region" description="Helical" evidence="5">
    <location>
        <begin position="182"/>
        <end position="199"/>
    </location>
</feature>
<dbReference type="EMBL" id="CP009455">
    <property type="protein sequence ID" value="AIR88340.1"/>
    <property type="molecule type" value="Genomic_DNA"/>
</dbReference>
<evidence type="ECO:0000256" key="4">
    <source>
        <dbReference type="ARBA" id="ARBA00023136"/>
    </source>
</evidence>
<gene>
    <name evidence="7" type="ORF">LK03_03385</name>
</gene>
<dbReference type="PANTHER" id="PTHR37422">
    <property type="entry name" value="TEICHURONIC ACID BIOSYNTHESIS PROTEIN TUAE"/>
    <property type="match status" value="1"/>
</dbReference>
<evidence type="ECO:0000313" key="7">
    <source>
        <dbReference type="EMBL" id="AIR88340.1"/>
    </source>
</evidence>
<evidence type="ECO:0000313" key="8">
    <source>
        <dbReference type="Proteomes" id="UP000029493"/>
    </source>
</evidence>
<feature type="transmembrane region" description="Helical" evidence="5">
    <location>
        <begin position="227"/>
        <end position="248"/>
    </location>
</feature>
<dbReference type="Pfam" id="PF04932">
    <property type="entry name" value="Wzy_C"/>
    <property type="match status" value="1"/>
</dbReference>
<dbReference type="InterPro" id="IPR051533">
    <property type="entry name" value="WaaL-like"/>
</dbReference>
<feature type="transmembrane region" description="Helical" evidence="5">
    <location>
        <begin position="120"/>
        <end position="141"/>
    </location>
</feature>
<evidence type="ECO:0000256" key="5">
    <source>
        <dbReference type="SAM" id="Phobius"/>
    </source>
</evidence>
<comment type="subcellular location">
    <subcellularLocation>
        <location evidence="1">Membrane</location>
        <topology evidence="1">Multi-pass membrane protein</topology>
    </subcellularLocation>
</comment>
<feature type="transmembrane region" description="Helical" evidence="5">
    <location>
        <begin position="31"/>
        <end position="51"/>
    </location>
</feature>
<evidence type="ECO:0000256" key="3">
    <source>
        <dbReference type="ARBA" id="ARBA00022989"/>
    </source>
</evidence>
<accession>A0A089WGA3</accession>
<sequence>MSYSKRWAQAWLGLGFVWFLAGIALAPSNKLFQQGMILFLWLPTLLLAWSARGLYAEGWRQQPLLWGSILLLLGWGALSLLWSTSPEGARDGKRLLYILVFLMAFPLLAQAGLARIRQLLLVAGMLLGLGALLSLVQFYAIMGHPWFERLYGIGEISHPILGAYVIAAALLWLLYSPPRQAASTLAWALVLAFLGLFVIATQSRGAALGLVLTVIAAPLWQRSRASCVLAVGALFASGLAFALVYELIVSRGASYRPEIFAAATELISQHPLTGLGLGAPYDLQAQGLRFDHSHNMFTHIAIELGLPGALLWCAVWLATLLHILRARHTAFGKMLLGLWLFATFAMQFDAASLTDTPRAEWFISWLPVAMALLLPWTTAENDGCGKISRST</sequence>
<evidence type="ECO:0000256" key="2">
    <source>
        <dbReference type="ARBA" id="ARBA00022692"/>
    </source>
</evidence>
<dbReference type="RefSeq" id="WP_038411061.1">
    <property type="nucleotide sequence ID" value="NZ_CP009455.1"/>
</dbReference>
<feature type="transmembrane region" description="Helical" evidence="5">
    <location>
        <begin position="95"/>
        <end position="113"/>
    </location>
</feature>
<dbReference type="OrthoDB" id="1013669at2"/>
<organism evidence="7 8">
    <name type="scientific">Pseudomonas cremoricolorata</name>
    <dbReference type="NCBI Taxonomy" id="157783"/>
    <lineage>
        <taxon>Bacteria</taxon>
        <taxon>Pseudomonadati</taxon>
        <taxon>Pseudomonadota</taxon>
        <taxon>Gammaproteobacteria</taxon>
        <taxon>Pseudomonadales</taxon>
        <taxon>Pseudomonadaceae</taxon>
        <taxon>Pseudomonas</taxon>
    </lineage>
</organism>
<feature type="transmembrane region" description="Helical" evidence="5">
    <location>
        <begin position="296"/>
        <end position="318"/>
    </location>
</feature>
<protein>
    <submittedName>
        <fullName evidence="7">Polymerase</fullName>
    </submittedName>
</protein>
<dbReference type="eggNOG" id="COG3307">
    <property type="taxonomic scope" value="Bacteria"/>
</dbReference>
<dbReference type="STRING" id="157783.LK03_03385"/>
<keyword evidence="8" id="KW-1185">Reference proteome</keyword>
<name>A0A089WGA3_9PSED</name>
<keyword evidence="4 5" id="KW-0472">Membrane</keyword>
<feature type="transmembrane region" description="Helical" evidence="5">
    <location>
        <begin position="205"/>
        <end position="220"/>
    </location>
</feature>
<dbReference type="AlphaFoldDB" id="A0A089WGA3"/>
<evidence type="ECO:0000259" key="6">
    <source>
        <dbReference type="Pfam" id="PF04932"/>
    </source>
</evidence>
<feature type="transmembrane region" description="Helical" evidence="5">
    <location>
        <begin position="362"/>
        <end position="379"/>
    </location>
</feature>
<feature type="transmembrane region" description="Helical" evidence="5">
    <location>
        <begin position="330"/>
        <end position="350"/>
    </location>
</feature>
<feature type="transmembrane region" description="Helical" evidence="5">
    <location>
        <begin position="7"/>
        <end position="25"/>
    </location>
</feature>
<keyword evidence="2 5" id="KW-0812">Transmembrane</keyword>
<evidence type="ECO:0000256" key="1">
    <source>
        <dbReference type="ARBA" id="ARBA00004141"/>
    </source>
</evidence>
<feature type="domain" description="O-antigen ligase-related" evidence="6">
    <location>
        <begin position="190"/>
        <end position="313"/>
    </location>
</feature>
<dbReference type="GO" id="GO:0016020">
    <property type="term" value="C:membrane"/>
    <property type="evidence" value="ECO:0007669"/>
    <property type="project" value="UniProtKB-SubCell"/>
</dbReference>
<keyword evidence="3 5" id="KW-1133">Transmembrane helix</keyword>
<proteinExistence type="predicted"/>
<dbReference type="InterPro" id="IPR007016">
    <property type="entry name" value="O-antigen_ligase-rel_domated"/>
</dbReference>
<feature type="transmembrane region" description="Helical" evidence="5">
    <location>
        <begin position="63"/>
        <end position="83"/>
    </location>
</feature>
<reference evidence="7 8" key="1">
    <citation type="submission" date="2014-09" db="EMBL/GenBank/DDBJ databases">
        <authorList>
            <person name="Chan K.-G."/>
        </authorList>
    </citation>
    <scope>NUCLEOTIDE SEQUENCE [LARGE SCALE GENOMIC DNA]</scope>
    <source>
        <strain evidence="7 8">ND07</strain>
    </source>
</reference>
<dbReference type="KEGG" id="psw:LK03_03385"/>
<dbReference type="Proteomes" id="UP000029493">
    <property type="component" value="Chromosome"/>
</dbReference>
<dbReference type="PANTHER" id="PTHR37422:SF13">
    <property type="entry name" value="LIPOPOLYSACCHARIDE BIOSYNTHESIS PROTEIN PA4999-RELATED"/>
    <property type="match status" value="1"/>
</dbReference>
<feature type="transmembrane region" description="Helical" evidence="5">
    <location>
        <begin position="156"/>
        <end position="175"/>
    </location>
</feature>